<evidence type="ECO:0000256" key="7">
    <source>
        <dbReference type="ARBA" id="ARBA00022670"/>
    </source>
</evidence>
<evidence type="ECO:0000256" key="5">
    <source>
        <dbReference type="ARBA" id="ARBA00022475"/>
    </source>
</evidence>
<dbReference type="Gene3D" id="3.40.710.10">
    <property type="entry name" value="DD-peptidase/beta-lactamase superfamily"/>
    <property type="match status" value="1"/>
</dbReference>
<proteinExistence type="predicted"/>
<accession>A0ABR7MY48</accession>
<evidence type="ECO:0000256" key="8">
    <source>
        <dbReference type="ARBA" id="ARBA00022676"/>
    </source>
</evidence>
<comment type="caution">
    <text evidence="26">The sequence shown here is derived from an EMBL/GenBank/DDBJ whole genome shotgun (WGS) entry which is preliminary data.</text>
</comment>
<gene>
    <name evidence="26" type="ORF">H8704_01435</name>
</gene>
<evidence type="ECO:0000256" key="22">
    <source>
        <dbReference type="ARBA" id="ARBA00049902"/>
    </source>
</evidence>
<dbReference type="Pfam" id="PF00905">
    <property type="entry name" value="Transpeptidase"/>
    <property type="match status" value="1"/>
</dbReference>
<evidence type="ECO:0000256" key="11">
    <source>
        <dbReference type="ARBA" id="ARBA00022801"/>
    </source>
</evidence>
<keyword evidence="8" id="KW-0328">Glycosyltransferase</keyword>
<dbReference type="Gene3D" id="1.10.3810.10">
    <property type="entry name" value="Biosynthetic peptidoglycan transglycosylase-like"/>
    <property type="match status" value="1"/>
</dbReference>
<dbReference type="RefSeq" id="WP_249297007.1">
    <property type="nucleotide sequence ID" value="NZ_JACRSX010000001.1"/>
</dbReference>
<keyword evidence="18" id="KW-0511">Multifunctional enzyme</keyword>
<evidence type="ECO:0000256" key="6">
    <source>
        <dbReference type="ARBA" id="ARBA00022645"/>
    </source>
</evidence>
<dbReference type="SUPFAM" id="SSF53955">
    <property type="entry name" value="Lysozyme-like"/>
    <property type="match status" value="1"/>
</dbReference>
<comment type="catalytic activity">
    <reaction evidence="20">
        <text>Preferential cleavage: (Ac)2-L-Lys-D-Ala-|-D-Ala. Also transpeptidation of peptidyl-alanyl moieties that are N-acyl substituents of D-alanine.</text>
        <dbReference type="EC" id="3.4.16.4"/>
    </reaction>
</comment>
<keyword evidence="6" id="KW-0121">Carboxypeptidase</keyword>
<evidence type="ECO:0000256" key="19">
    <source>
        <dbReference type="ARBA" id="ARBA00023316"/>
    </source>
</evidence>
<evidence type="ECO:0000256" key="18">
    <source>
        <dbReference type="ARBA" id="ARBA00023268"/>
    </source>
</evidence>
<evidence type="ECO:0000256" key="10">
    <source>
        <dbReference type="ARBA" id="ARBA00022692"/>
    </source>
</evidence>
<evidence type="ECO:0000313" key="27">
    <source>
        <dbReference type="Proteomes" id="UP000606193"/>
    </source>
</evidence>
<dbReference type="Pfam" id="PF00912">
    <property type="entry name" value="Transgly"/>
    <property type="match status" value="1"/>
</dbReference>
<dbReference type="SUPFAM" id="SSF56601">
    <property type="entry name" value="beta-lactamase/transpeptidase-like"/>
    <property type="match status" value="1"/>
</dbReference>
<feature type="domain" description="Penicillin-binding protein transpeptidase" evidence="24">
    <location>
        <begin position="370"/>
        <end position="623"/>
    </location>
</feature>
<feature type="domain" description="Glycosyl transferase family 51" evidence="25">
    <location>
        <begin position="82"/>
        <end position="264"/>
    </location>
</feature>
<sequence length="774" mass="86100">MKFGENEILEREKRLFSSEHRFVNRMRLDALCFQLFLTLGIVAVLAVCLAGAFRGIVNSAPKVGEKQIMTSSRTTVLYDKDGNELQRLDGSGIRQDYVKLDQISVAARNAFIAADDTDYYKHHGVDIRSFFYAFYPDSASAQYAGSRRTLTQTLIRNQIFVNGNNGSAMERIVQKIQEQYLALELEAEAGKDKILEYYMNTLYFGGNRIGIGAAAEYYFDKKPQDLTVSEAAVLAALAQDPALYDPVDEQKANINKRTEILSVMLSMETISEDEYEDALGDNVYMTLQTAIQKKNGTTEAKDYYVSAVISQVISDLKERGGYSATQAYHAVYQGGMKIYTCLDGEIQKICEQEVEKQLRHEKGKRKRQISLVLIDQSNGKVKALIGGRSGEEPQAGGNRAIDYTRNPGMMLTPLSVWTPALDTAGMTLGTVQDDVACSYTENGTTKTTKDEKEYQGLVTTRESILKSLQSTAIQTMENFGIQTGYDYLKKFGISSLIEKQEDVEGKVIGDLSLSMAVGDMVNGVTNLDLTAAYAALANEGKSVSPIFYTKLVDRTGNILFKNEQKQSQILRKSTAWLMTNVLREYVENGEGKAADLKIEKLAAAGYGGSSAGNKDQWFEGYTPFYTAGIWSGYDDEKRIATGISCEALWKRIMTQVHEVKKIEKGSFKISEDIVACNICTKCGGLAVENLCDKALGGNAMRREYFLNGTQPVQNCDCHVRYRVCQKSGRLATEKCPEKQVEERVYLIKEETGKTKDSPYVLSSKLKNSKCSLHK</sequence>
<dbReference type="InterPro" id="IPR001264">
    <property type="entry name" value="Glyco_trans_51"/>
</dbReference>
<comment type="subcellular location">
    <subcellularLocation>
        <location evidence="2">Cell membrane</location>
        <topology evidence="2">Single-pass type II membrane protein</topology>
    </subcellularLocation>
</comment>
<evidence type="ECO:0000256" key="2">
    <source>
        <dbReference type="ARBA" id="ARBA00004401"/>
    </source>
</evidence>
<keyword evidence="16 23" id="KW-0472">Membrane</keyword>
<comment type="catalytic activity">
    <reaction evidence="22">
        <text>[GlcNAc-(1-&gt;4)-Mur2Ac(oyl-L-Ala-gamma-D-Glu-L-Lys-D-Ala-D-Ala)](n)-di-trans,octa-cis-undecaprenyl diphosphate + beta-D-GlcNAc-(1-&gt;4)-Mur2Ac(oyl-L-Ala-gamma-D-Glu-L-Lys-D-Ala-D-Ala)-di-trans,octa-cis-undecaprenyl diphosphate = [GlcNAc-(1-&gt;4)-Mur2Ac(oyl-L-Ala-gamma-D-Glu-L-Lys-D-Ala-D-Ala)](n+1)-di-trans,octa-cis-undecaprenyl diphosphate + di-trans,octa-cis-undecaprenyl diphosphate + H(+)</text>
        <dbReference type="Rhea" id="RHEA:23708"/>
        <dbReference type="Rhea" id="RHEA-COMP:9602"/>
        <dbReference type="Rhea" id="RHEA-COMP:9603"/>
        <dbReference type="ChEBI" id="CHEBI:15378"/>
        <dbReference type="ChEBI" id="CHEBI:58405"/>
        <dbReference type="ChEBI" id="CHEBI:60033"/>
        <dbReference type="ChEBI" id="CHEBI:78435"/>
        <dbReference type="EC" id="2.4.99.28"/>
    </reaction>
</comment>
<dbReference type="Proteomes" id="UP000606193">
    <property type="component" value="Unassembled WGS sequence"/>
</dbReference>
<dbReference type="InterPro" id="IPR001460">
    <property type="entry name" value="PCN-bd_Tpept"/>
</dbReference>
<keyword evidence="13" id="KW-0735">Signal-anchor</keyword>
<dbReference type="EC" id="3.4.16.4" evidence="3"/>
<keyword evidence="27" id="KW-1185">Reference proteome</keyword>
<evidence type="ECO:0000313" key="26">
    <source>
        <dbReference type="EMBL" id="MBC8561306.1"/>
    </source>
</evidence>
<evidence type="ECO:0000259" key="24">
    <source>
        <dbReference type="Pfam" id="PF00905"/>
    </source>
</evidence>
<evidence type="ECO:0000259" key="25">
    <source>
        <dbReference type="Pfam" id="PF00912"/>
    </source>
</evidence>
<keyword evidence="15 23" id="KW-1133">Transmembrane helix</keyword>
<name>A0ABR7MY48_9FIRM</name>
<evidence type="ECO:0000256" key="14">
    <source>
        <dbReference type="ARBA" id="ARBA00022984"/>
    </source>
</evidence>
<evidence type="ECO:0000256" key="20">
    <source>
        <dbReference type="ARBA" id="ARBA00034000"/>
    </source>
</evidence>
<dbReference type="PANTHER" id="PTHR32282:SF11">
    <property type="entry name" value="PENICILLIN-BINDING PROTEIN 1B"/>
    <property type="match status" value="1"/>
</dbReference>
<keyword evidence="19" id="KW-0961">Cell wall biogenesis/degradation</keyword>
<evidence type="ECO:0000256" key="3">
    <source>
        <dbReference type="ARBA" id="ARBA00012448"/>
    </source>
</evidence>
<evidence type="ECO:0000256" key="9">
    <source>
        <dbReference type="ARBA" id="ARBA00022679"/>
    </source>
</evidence>
<comment type="function">
    <text evidence="1">Cell wall formation. Synthesis of cross-linked peptidoglycan from the lipid intermediates. The enzyme has a penicillin-insensitive transglycosylase N-terminal domain (formation of linear glycan strands) and a penicillin-sensitive transpeptidase C-terminal domain (cross-linking of the peptide subunits).</text>
</comment>
<keyword evidence="12" id="KW-0133">Cell shape</keyword>
<protein>
    <recommendedName>
        <fullName evidence="4">Penicillin-binding protein 1A</fullName>
        <ecNumber evidence="21">2.4.99.28</ecNumber>
        <ecNumber evidence="3">3.4.16.4</ecNumber>
    </recommendedName>
</protein>
<dbReference type="EMBL" id="JACRSX010000001">
    <property type="protein sequence ID" value="MBC8561306.1"/>
    <property type="molecule type" value="Genomic_DNA"/>
</dbReference>
<organism evidence="26 27">
    <name type="scientific">Jutongia huaianensis</name>
    <dbReference type="NCBI Taxonomy" id="2763668"/>
    <lineage>
        <taxon>Bacteria</taxon>
        <taxon>Bacillati</taxon>
        <taxon>Bacillota</taxon>
        <taxon>Clostridia</taxon>
        <taxon>Lachnospirales</taxon>
        <taxon>Lachnospiraceae</taxon>
        <taxon>Jutongia</taxon>
    </lineage>
</organism>
<dbReference type="EC" id="2.4.99.28" evidence="21"/>
<feature type="transmembrane region" description="Helical" evidence="23">
    <location>
        <begin position="31"/>
        <end position="53"/>
    </location>
</feature>
<evidence type="ECO:0000256" key="12">
    <source>
        <dbReference type="ARBA" id="ARBA00022960"/>
    </source>
</evidence>
<dbReference type="PANTHER" id="PTHR32282">
    <property type="entry name" value="BINDING PROTEIN TRANSPEPTIDASE, PUTATIVE-RELATED"/>
    <property type="match status" value="1"/>
</dbReference>
<evidence type="ECO:0000256" key="23">
    <source>
        <dbReference type="SAM" id="Phobius"/>
    </source>
</evidence>
<keyword evidence="14" id="KW-0573">Peptidoglycan synthesis</keyword>
<dbReference type="InterPro" id="IPR036950">
    <property type="entry name" value="PBP_transglycosylase"/>
</dbReference>
<evidence type="ECO:0000256" key="16">
    <source>
        <dbReference type="ARBA" id="ARBA00023136"/>
    </source>
</evidence>
<evidence type="ECO:0000256" key="13">
    <source>
        <dbReference type="ARBA" id="ARBA00022968"/>
    </source>
</evidence>
<evidence type="ECO:0000256" key="21">
    <source>
        <dbReference type="ARBA" id="ARBA00044770"/>
    </source>
</evidence>
<evidence type="ECO:0000256" key="15">
    <source>
        <dbReference type="ARBA" id="ARBA00022989"/>
    </source>
</evidence>
<dbReference type="InterPro" id="IPR023346">
    <property type="entry name" value="Lysozyme-like_dom_sf"/>
</dbReference>
<reference evidence="26 27" key="1">
    <citation type="submission" date="2020-08" db="EMBL/GenBank/DDBJ databases">
        <title>Genome public.</title>
        <authorList>
            <person name="Liu C."/>
            <person name="Sun Q."/>
        </authorList>
    </citation>
    <scope>NUCLEOTIDE SEQUENCE [LARGE SCALE GENOMIC DNA]</scope>
    <source>
        <strain evidence="26 27">NSJ-37</strain>
    </source>
</reference>
<keyword evidence="5" id="KW-1003">Cell membrane</keyword>
<evidence type="ECO:0000256" key="4">
    <source>
        <dbReference type="ARBA" id="ARBA00018638"/>
    </source>
</evidence>
<keyword evidence="10 23" id="KW-0812">Transmembrane</keyword>
<dbReference type="InterPro" id="IPR012338">
    <property type="entry name" value="Beta-lactam/transpept-like"/>
</dbReference>
<keyword evidence="17" id="KW-0046">Antibiotic resistance</keyword>
<evidence type="ECO:0000256" key="17">
    <source>
        <dbReference type="ARBA" id="ARBA00023251"/>
    </source>
</evidence>
<evidence type="ECO:0000256" key="1">
    <source>
        <dbReference type="ARBA" id="ARBA00002624"/>
    </source>
</evidence>
<keyword evidence="11" id="KW-0378">Hydrolase</keyword>
<keyword evidence="7" id="KW-0645">Protease</keyword>
<dbReference type="InterPro" id="IPR050396">
    <property type="entry name" value="Glycosyltr_51/Transpeptidase"/>
</dbReference>
<keyword evidence="9" id="KW-0808">Transferase</keyword>